<dbReference type="Proteomes" id="UP000564496">
    <property type="component" value="Unassembled WGS sequence"/>
</dbReference>
<name>A0A7Z0IS01_9ACTN</name>
<sequence length="108" mass="11624">MTTTLWDRSVMGASSPQPLTDADTNGTEPTRPEHAHLLASAESQAITMGELFAWVGLAVWGGALVAFMICDLARTYRHHHEVSSTSGAGEPGVTATPEDGRRDRFELD</sequence>
<evidence type="ECO:0000313" key="4">
    <source>
        <dbReference type="Proteomes" id="UP000564496"/>
    </source>
</evidence>
<evidence type="ECO:0000313" key="3">
    <source>
        <dbReference type="EMBL" id="NYI77242.1"/>
    </source>
</evidence>
<accession>A0A7Z0IS01</accession>
<evidence type="ECO:0000256" key="1">
    <source>
        <dbReference type="SAM" id="MobiDB-lite"/>
    </source>
</evidence>
<keyword evidence="4" id="KW-1185">Reference proteome</keyword>
<protein>
    <submittedName>
        <fullName evidence="3">Uncharacterized protein</fullName>
    </submittedName>
</protein>
<dbReference type="RefSeq" id="WP_179657761.1">
    <property type="nucleotide sequence ID" value="NZ_JACBZR010000001.1"/>
</dbReference>
<feature type="compositionally biased region" description="Basic and acidic residues" evidence="1">
    <location>
        <begin position="98"/>
        <end position="108"/>
    </location>
</feature>
<organism evidence="3 4">
    <name type="scientific">Nocardioides panzhihuensis</name>
    <dbReference type="NCBI Taxonomy" id="860243"/>
    <lineage>
        <taxon>Bacteria</taxon>
        <taxon>Bacillati</taxon>
        <taxon>Actinomycetota</taxon>
        <taxon>Actinomycetes</taxon>
        <taxon>Propionibacteriales</taxon>
        <taxon>Nocardioidaceae</taxon>
        <taxon>Nocardioides</taxon>
    </lineage>
</organism>
<evidence type="ECO:0000256" key="2">
    <source>
        <dbReference type="SAM" id="Phobius"/>
    </source>
</evidence>
<reference evidence="3 4" key="1">
    <citation type="submission" date="2020-07" db="EMBL/GenBank/DDBJ databases">
        <title>Sequencing the genomes of 1000 actinobacteria strains.</title>
        <authorList>
            <person name="Klenk H.-P."/>
        </authorList>
    </citation>
    <scope>NUCLEOTIDE SEQUENCE [LARGE SCALE GENOMIC DNA]</scope>
    <source>
        <strain evidence="3 4">DSM 26487</strain>
    </source>
</reference>
<proteinExistence type="predicted"/>
<feature type="region of interest" description="Disordered" evidence="1">
    <location>
        <begin position="1"/>
        <end position="32"/>
    </location>
</feature>
<feature type="transmembrane region" description="Helical" evidence="2">
    <location>
        <begin position="51"/>
        <end position="70"/>
    </location>
</feature>
<comment type="caution">
    <text evidence="3">The sequence shown here is derived from an EMBL/GenBank/DDBJ whole genome shotgun (WGS) entry which is preliminary data.</text>
</comment>
<keyword evidence="2" id="KW-1133">Transmembrane helix</keyword>
<keyword evidence="2" id="KW-0812">Transmembrane</keyword>
<feature type="region of interest" description="Disordered" evidence="1">
    <location>
        <begin position="80"/>
        <end position="108"/>
    </location>
</feature>
<dbReference type="AlphaFoldDB" id="A0A7Z0IS01"/>
<keyword evidence="2" id="KW-0472">Membrane</keyword>
<feature type="compositionally biased region" description="Polar residues" evidence="1">
    <location>
        <begin position="1"/>
        <end position="28"/>
    </location>
</feature>
<gene>
    <name evidence="3" type="ORF">BJ988_001890</name>
</gene>
<dbReference type="EMBL" id="JACBZR010000001">
    <property type="protein sequence ID" value="NYI77242.1"/>
    <property type="molecule type" value="Genomic_DNA"/>
</dbReference>